<comment type="caution">
    <text evidence="2">The sequence shown here is derived from an EMBL/GenBank/DDBJ whole genome shotgun (WGS) entry which is preliminary data.</text>
</comment>
<evidence type="ECO:0000313" key="3">
    <source>
        <dbReference type="Proteomes" id="UP000542674"/>
    </source>
</evidence>
<keyword evidence="1" id="KW-1133">Transmembrane helix</keyword>
<dbReference type="AlphaFoldDB" id="A0A7W7WWQ6"/>
<dbReference type="Pfam" id="PF09438">
    <property type="entry name" value="DUF2017"/>
    <property type="match status" value="1"/>
</dbReference>
<protein>
    <submittedName>
        <fullName evidence="2">Uncharacterized protein</fullName>
    </submittedName>
</protein>
<evidence type="ECO:0000313" key="2">
    <source>
        <dbReference type="EMBL" id="MBB4966242.1"/>
    </source>
</evidence>
<evidence type="ECO:0000256" key="1">
    <source>
        <dbReference type="SAM" id="Phobius"/>
    </source>
</evidence>
<name>A0A7W7WWQ6_9PSEU</name>
<keyword evidence="3" id="KW-1185">Reference proteome</keyword>
<sequence>MVAERMMDVFDVPESDCFDAVRAVDGIVVRMSATVATVLAHRIGDLLRYLEHGVLPDTRWRRGRTDPARARMFGDIHEGRAQSRRFREEYRDRLCDTGPALRVLERCQGVSPFVLRPAEVDDWVATIGLPGRRRHPRGERDDVNWFGIIVTALVVAADPGLFAGPPVTG</sequence>
<proteinExistence type="predicted"/>
<accession>A0A7W7WWQ6</accession>
<dbReference type="EMBL" id="JACHJS010000001">
    <property type="protein sequence ID" value="MBB4966242.1"/>
    <property type="molecule type" value="Genomic_DNA"/>
</dbReference>
<organism evidence="2 3">
    <name type="scientific">Saccharothrix violaceirubra</name>
    <dbReference type="NCBI Taxonomy" id="413306"/>
    <lineage>
        <taxon>Bacteria</taxon>
        <taxon>Bacillati</taxon>
        <taxon>Actinomycetota</taxon>
        <taxon>Actinomycetes</taxon>
        <taxon>Pseudonocardiales</taxon>
        <taxon>Pseudonocardiaceae</taxon>
        <taxon>Saccharothrix</taxon>
    </lineage>
</organism>
<reference evidence="2 3" key="1">
    <citation type="submission" date="2020-08" db="EMBL/GenBank/DDBJ databases">
        <title>Sequencing the genomes of 1000 actinobacteria strains.</title>
        <authorList>
            <person name="Klenk H.-P."/>
        </authorList>
    </citation>
    <scope>NUCLEOTIDE SEQUENCE [LARGE SCALE GENOMIC DNA]</scope>
    <source>
        <strain evidence="2 3">DSM 45084</strain>
    </source>
</reference>
<dbReference type="RefSeq" id="WP_184670122.1">
    <property type="nucleotide sequence ID" value="NZ_BAABAI010000005.1"/>
</dbReference>
<feature type="transmembrane region" description="Helical" evidence="1">
    <location>
        <begin position="143"/>
        <end position="163"/>
    </location>
</feature>
<dbReference type="InterPro" id="IPR018561">
    <property type="entry name" value="AosR"/>
</dbReference>
<keyword evidence="1" id="KW-0812">Transmembrane</keyword>
<dbReference type="Proteomes" id="UP000542674">
    <property type="component" value="Unassembled WGS sequence"/>
</dbReference>
<gene>
    <name evidence="2" type="ORF">F4559_003601</name>
</gene>
<keyword evidence="1" id="KW-0472">Membrane</keyword>